<evidence type="ECO:0000313" key="1">
    <source>
        <dbReference type="EMBL" id="CAI9733907.1"/>
    </source>
</evidence>
<name>A0AA36BI85_OCTVU</name>
<proteinExistence type="predicted"/>
<organism evidence="1 2">
    <name type="scientific">Octopus vulgaris</name>
    <name type="common">Common octopus</name>
    <dbReference type="NCBI Taxonomy" id="6645"/>
    <lineage>
        <taxon>Eukaryota</taxon>
        <taxon>Metazoa</taxon>
        <taxon>Spiralia</taxon>
        <taxon>Lophotrochozoa</taxon>
        <taxon>Mollusca</taxon>
        <taxon>Cephalopoda</taxon>
        <taxon>Coleoidea</taxon>
        <taxon>Octopodiformes</taxon>
        <taxon>Octopoda</taxon>
        <taxon>Incirrata</taxon>
        <taxon>Octopodidae</taxon>
        <taxon>Octopus</taxon>
    </lineage>
</organism>
<dbReference type="Gene3D" id="3.60.10.10">
    <property type="entry name" value="Endonuclease/exonuclease/phosphatase"/>
    <property type="match status" value="1"/>
</dbReference>
<protein>
    <recommendedName>
        <fullName evidence="3">Craniofacial development protein 2-like</fullName>
    </recommendedName>
</protein>
<reference evidence="1" key="1">
    <citation type="submission" date="2023-08" db="EMBL/GenBank/DDBJ databases">
        <authorList>
            <person name="Alioto T."/>
            <person name="Alioto T."/>
            <person name="Gomez Garrido J."/>
        </authorList>
    </citation>
    <scope>NUCLEOTIDE SEQUENCE</scope>
</reference>
<dbReference type="AlphaFoldDB" id="A0AA36BI85"/>
<dbReference type="InterPro" id="IPR036691">
    <property type="entry name" value="Endo/exonu/phosph_ase_sf"/>
</dbReference>
<dbReference type="EMBL" id="OX597828">
    <property type="protein sequence ID" value="CAI9733907.1"/>
    <property type="molecule type" value="Genomic_DNA"/>
</dbReference>
<evidence type="ECO:0008006" key="3">
    <source>
        <dbReference type="Google" id="ProtNLM"/>
    </source>
</evidence>
<keyword evidence="2" id="KW-1185">Reference proteome</keyword>
<dbReference type="Proteomes" id="UP001162480">
    <property type="component" value="Chromosome 15"/>
</dbReference>
<accession>A0AA36BI85</accession>
<dbReference type="SUPFAM" id="SSF56219">
    <property type="entry name" value="DNase I-like"/>
    <property type="match status" value="1"/>
</dbReference>
<sequence>MYPQHDASYHLNHSGPTDNSGLHGVAFALNDRANASLLAWEPISLRLTRIRLKGSVINISVIVVYAPTLNAPDEDKDFFYDALQAVVDRIPASDIPIIAGDWNARTGPSNTTNDHILGRFAIGNQCANRERLVNFAAAQIILLFPAHAFNIHSAIFLPGTPMTVSHETRLTIFSLEAAGRRVSLIVECSEAQKPAANTVLII</sequence>
<evidence type="ECO:0000313" key="2">
    <source>
        <dbReference type="Proteomes" id="UP001162480"/>
    </source>
</evidence>
<gene>
    <name evidence="1" type="ORF">OCTVUL_1B021727</name>
</gene>